<feature type="transmembrane region" description="Helical" evidence="1">
    <location>
        <begin position="1238"/>
        <end position="1257"/>
    </location>
</feature>
<reference evidence="3" key="1">
    <citation type="submission" date="2021-02" db="EMBL/GenBank/DDBJ databases">
        <authorList>
            <person name="Dougan E. K."/>
            <person name="Rhodes N."/>
            <person name="Thang M."/>
            <person name="Chan C."/>
        </authorList>
    </citation>
    <scope>NUCLEOTIDE SEQUENCE</scope>
</reference>
<dbReference type="Gene3D" id="3.90.1300.10">
    <property type="entry name" value="Amidase signature (AS) domain"/>
    <property type="match status" value="1"/>
</dbReference>
<dbReference type="InterPro" id="IPR003784">
    <property type="entry name" value="BioY"/>
</dbReference>
<dbReference type="GO" id="GO:0005886">
    <property type="term" value="C:plasma membrane"/>
    <property type="evidence" value="ECO:0007669"/>
    <property type="project" value="InterPro"/>
</dbReference>
<dbReference type="Pfam" id="PF10397">
    <property type="entry name" value="ADSL_C"/>
    <property type="match status" value="1"/>
</dbReference>
<keyword evidence="4" id="KW-1185">Reference proteome</keyword>
<feature type="transmembrane region" description="Helical" evidence="1">
    <location>
        <begin position="1113"/>
        <end position="1132"/>
    </location>
</feature>
<organism evidence="3 4">
    <name type="scientific">Symbiodinium necroappetens</name>
    <dbReference type="NCBI Taxonomy" id="1628268"/>
    <lineage>
        <taxon>Eukaryota</taxon>
        <taxon>Sar</taxon>
        <taxon>Alveolata</taxon>
        <taxon>Dinophyceae</taxon>
        <taxon>Suessiales</taxon>
        <taxon>Symbiodiniaceae</taxon>
        <taxon>Symbiodinium</taxon>
    </lineage>
</organism>
<dbReference type="PRINTS" id="PR00149">
    <property type="entry name" value="FUMRATELYASE"/>
</dbReference>
<dbReference type="InterPro" id="IPR022761">
    <property type="entry name" value="Fumarate_lyase_N"/>
</dbReference>
<dbReference type="Pfam" id="PF00206">
    <property type="entry name" value="Lyase_1"/>
    <property type="match status" value="1"/>
</dbReference>
<accession>A0A812UCM1</accession>
<feature type="transmembrane region" description="Helical" evidence="1">
    <location>
        <begin position="992"/>
        <end position="1010"/>
    </location>
</feature>
<dbReference type="InterPro" id="IPR023631">
    <property type="entry name" value="Amidase_dom"/>
</dbReference>
<feature type="transmembrane region" description="Helical" evidence="1">
    <location>
        <begin position="892"/>
        <end position="909"/>
    </location>
</feature>
<feature type="transmembrane region" description="Helical" evidence="1">
    <location>
        <begin position="1086"/>
        <end position="1106"/>
    </location>
</feature>
<dbReference type="SUPFAM" id="SSF48557">
    <property type="entry name" value="L-aspartase-like"/>
    <property type="match status" value="1"/>
</dbReference>
<keyword evidence="1" id="KW-0812">Transmembrane</keyword>
<dbReference type="InterPro" id="IPR037185">
    <property type="entry name" value="EmrE-like"/>
</dbReference>
<dbReference type="Pfam" id="PF00892">
    <property type="entry name" value="EamA"/>
    <property type="match status" value="2"/>
</dbReference>
<dbReference type="Pfam" id="PF01425">
    <property type="entry name" value="Amidase"/>
    <property type="match status" value="1"/>
</dbReference>
<dbReference type="Gene3D" id="1.10.40.30">
    <property type="entry name" value="Fumarase/aspartase (C-terminal domain)"/>
    <property type="match status" value="1"/>
</dbReference>
<sequence length="1937" mass="203263">AGALPRLRADTLAVSLGGASGTQAALGPRAGEIERRLAARLGLAVPVMPWHAQRARPVEIGGWMAAVTGALGKLAGDVILLAQSEVGEVSLSGGGGSSTMPNKVNPTPAEAVVALARRAAGEVGGLHQALLHAQERSGSAWQLEWLTLPSLALASGAALRQTEALLAALQVRPARMRANLEAGNGLILAEAASFALAAHMPRPAAQALVKRACAEARESGTHLIEVLRRRTEAPLDWQALRDPAAQTGRSDALIDRVLAAWAEAGTLLLCGTFPVIAGGGRPAAQFGMEMHDPVLNRALVQRYATRAPAMLQSLASPADQSLRVSAAARSERALERVADLSLLELRRIFTALDPARIRRAAEAADRVMEDGRALPLHGLTVSIKDLFDEAGQVTGAGSLALLSNRPAREDAEVVRRLAGAGAVPFGRTTMSEFAYSGVGLNPHYGTCGNARDPRRIPGGSTSGGAVSVALGLVDAALGSDTGGSVRIPAALNGLAGFKPSQTAVPLSGAFPLAGSYDSIGPLARDIETCAELHAVLSATRGRVDREAGVRGLRIGLLSSVVGEGLDDQVARDFETALGKLSAAGAELTEVELPVLREAGACNRVIVAAEAHAIHADHLELLARDGDPRVLRRIRVAESLGAAERAEAYRRRREAQTAWAELAAQWDFVVAPTVARVAPSLVEVAADFDRFNALMLRNTACINFADGCAATVPMQAPGALPTGLMVCAANGADWACLDGAARIAQIVTPVEPPGDTVFDPWGFNPWGLQSKGGFNPRARSASYQRVDTAAKRARAPVPSPRAVLWPATAGNRALRALLLIAAGSLLMTVSAKIQVPFWPVPLTLQTAAAMGLGAVLGWRLAGAAVAAYLVQGALGLPVFAGGGGLAYLVGPTGGYLIGFFVAAVAVGWLAERGWDRSPATAFLAMLLGDGLLFVCGVGYLSSLIGVEQAITAGLLPFLTGEALKIALVTALLPAGRSQAMTATRARLTELARGPLGNAYLLLIFTTASWGGNAVAGRFAVGEISPMALVSLRWLGVVLLILLFARRQLRAELPLLRTHWRYMALLGTLGFTVFNALFYTAAQTTTAINIGILQGAIPIFVLIGAFLADRTPVRPLQVLGVAITLVGVIIVTSGGELRRLLNLSFAEGDLLMLVACAFYAVYTVALRRRPAVSALAMFSVMAFAAFLASLPLLALEVAAGAFVQPSPAGLAVLGFVVVFPSFVAQLSFMQGVKLIGPGRAGVFVNLVPIFASLFSVLLLGEAFGLHHAAALALVLGGIWIAERGLAVDPLVATIVMRFAERLIVVLGGCLAIYCGYRLFLAMPTRERGAGRLELPGGVSIHLSRVGPGVFFSLFGAVILGLSFHYGVAVSLPEAAPRSQAAVQGAAPAQPGEGPRSFVGLAPLGGETGDVQARESGRVAVETAVRRLNQAADALDPGLDPYARGDIELALRRAKLALMRSAWSRAVWGDPAAFAAWVERGERRGVMRHLVWLALPALLLPALLLAAPPPLAAKDYGSLYDEATLTEWRARYRPGILGNLDEVIRPNLRPAELAALEGLEIDLPLHAASGSPLDFYTLRPDRVVLPVLSLKFFDDLSIAYAWLWRRGYSVETVLEYVGLLKYGREADYGRWPPPLEALQIPLDALDDPEVDSLSQKIFKSAVVFILLHEMGHILHDHPGYGPAVARSQARANEAEADAFALEVMRRLPAQPTGMFLFFQTLVYFGANRGDYASAADYRAALEGATHPLTAERMGAIAEVLRSRAADFAAEYPTRAAGVAAAGYLAEQIDGVADLVADPDLQRLIARASRSATLAGLAPRRAGELLGTAPGTTPGTAPGTAPGGAFAGVYDGTLTAAGTDFAVRLILQRDGTRVAGLYNYGAGVGELVGVVEGRTAYFTWRSGGEQGRARLTLEGGRLSGRWGYRESDSDGGAWSLVPAGE</sequence>
<dbReference type="OrthoDB" id="421993at2759"/>
<dbReference type="InterPro" id="IPR019468">
    <property type="entry name" value="AdenyloSucc_lyase_C"/>
</dbReference>
<feature type="transmembrane region" description="Helical" evidence="1">
    <location>
        <begin position="1022"/>
        <end position="1042"/>
    </location>
</feature>
<feature type="non-terminal residue" evidence="3">
    <location>
        <position position="1937"/>
    </location>
</feature>
<feature type="transmembrane region" description="Helical" evidence="1">
    <location>
        <begin position="1205"/>
        <end position="1226"/>
    </location>
</feature>
<dbReference type="PANTHER" id="PTHR11895">
    <property type="entry name" value="TRANSAMIDASE"/>
    <property type="match status" value="1"/>
</dbReference>
<feature type="transmembrane region" description="Helical" evidence="1">
    <location>
        <begin position="1487"/>
        <end position="1504"/>
    </location>
</feature>
<feature type="transmembrane region" description="Helical" evidence="1">
    <location>
        <begin position="812"/>
        <end position="830"/>
    </location>
</feature>
<comment type="caution">
    <text evidence="3">The sequence shown here is derived from an EMBL/GenBank/DDBJ whole genome shotgun (WGS) entry which is preliminary data.</text>
</comment>
<feature type="transmembrane region" description="Helical" evidence="1">
    <location>
        <begin position="1172"/>
        <end position="1193"/>
    </location>
</feature>
<dbReference type="Pfam" id="PF02632">
    <property type="entry name" value="BioY"/>
    <property type="match status" value="1"/>
</dbReference>
<dbReference type="SUPFAM" id="SSF75304">
    <property type="entry name" value="Amidase signature (AS) enzymes"/>
    <property type="match status" value="1"/>
</dbReference>
<feature type="transmembrane region" description="Helical" evidence="1">
    <location>
        <begin position="1062"/>
        <end position="1080"/>
    </location>
</feature>
<evidence type="ECO:0000256" key="1">
    <source>
        <dbReference type="SAM" id="Phobius"/>
    </source>
</evidence>
<feature type="transmembrane region" description="Helical" evidence="1">
    <location>
        <begin position="1138"/>
        <end position="1160"/>
    </location>
</feature>
<keyword evidence="1" id="KW-0472">Membrane</keyword>
<protein>
    <submittedName>
        <fullName evidence="3">PcaB protein</fullName>
    </submittedName>
</protein>
<feature type="transmembrane region" description="Helical" evidence="1">
    <location>
        <begin position="864"/>
        <end position="886"/>
    </location>
</feature>
<dbReference type="Gene3D" id="1.10.1760.20">
    <property type="match status" value="1"/>
</dbReference>
<dbReference type="PROSITE" id="PS00163">
    <property type="entry name" value="FUMARATE_LYASES"/>
    <property type="match status" value="1"/>
</dbReference>
<dbReference type="SUPFAM" id="SSF103481">
    <property type="entry name" value="Multidrug resistance efflux transporter EmrE"/>
    <property type="match status" value="2"/>
</dbReference>
<keyword evidence="1" id="KW-1133">Transmembrane helix</keyword>
<feature type="domain" description="Adenylosuccinate lyase C-terminal" evidence="2">
    <location>
        <begin position="184"/>
        <end position="258"/>
    </location>
</feature>
<dbReference type="InterPro" id="IPR036928">
    <property type="entry name" value="AS_sf"/>
</dbReference>
<evidence type="ECO:0000313" key="3">
    <source>
        <dbReference type="EMBL" id="CAE7569617.1"/>
    </source>
</evidence>
<feature type="transmembrane region" description="Helical" evidence="1">
    <location>
        <begin position="1347"/>
        <end position="1369"/>
    </location>
</feature>
<dbReference type="InterPro" id="IPR020557">
    <property type="entry name" value="Fumarate_lyase_CS"/>
</dbReference>
<dbReference type="GO" id="GO:0003824">
    <property type="term" value="F:catalytic activity"/>
    <property type="evidence" value="ECO:0007669"/>
    <property type="project" value="InterPro"/>
</dbReference>
<gene>
    <name evidence="3" type="primary">pcaB</name>
    <name evidence="3" type="ORF">SNEC2469_LOCUS16587</name>
</gene>
<dbReference type="SMART" id="SM00998">
    <property type="entry name" value="ADSL_C"/>
    <property type="match status" value="1"/>
</dbReference>
<evidence type="ECO:0000259" key="2">
    <source>
        <dbReference type="SMART" id="SM00998"/>
    </source>
</evidence>
<evidence type="ECO:0000313" key="4">
    <source>
        <dbReference type="Proteomes" id="UP000601435"/>
    </source>
</evidence>
<dbReference type="PANTHER" id="PTHR11895:SF176">
    <property type="entry name" value="AMIDASE AMID-RELATED"/>
    <property type="match status" value="1"/>
</dbReference>
<name>A0A812UCM1_9DINO</name>
<feature type="transmembrane region" description="Helical" evidence="1">
    <location>
        <begin position="1300"/>
        <end position="1320"/>
    </location>
</feature>
<dbReference type="GO" id="GO:0015225">
    <property type="term" value="F:biotin transmembrane transporter activity"/>
    <property type="evidence" value="ECO:0007669"/>
    <property type="project" value="InterPro"/>
</dbReference>
<dbReference type="InterPro" id="IPR000362">
    <property type="entry name" value="Fumarate_lyase_fam"/>
</dbReference>
<dbReference type="InterPro" id="IPR000620">
    <property type="entry name" value="EamA_dom"/>
</dbReference>
<dbReference type="Gene3D" id="1.20.200.10">
    <property type="entry name" value="Fumarase/aspartase (Central domain)"/>
    <property type="match status" value="1"/>
</dbReference>
<dbReference type="EMBL" id="CAJNJA010027072">
    <property type="protein sequence ID" value="CAE7569617.1"/>
    <property type="molecule type" value="Genomic_DNA"/>
</dbReference>
<feature type="transmembrane region" description="Helical" evidence="1">
    <location>
        <begin position="1263"/>
        <end position="1279"/>
    </location>
</feature>
<dbReference type="Proteomes" id="UP000601435">
    <property type="component" value="Unassembled WGS sequence"/>
</dbReference>
<feature type="transmembrane region" description="Helical" evidence="1">
    <location>
        <begin position="921"/>
        <end position="943"/>
    </location>
</feature>
<feature type="transmembrane region" description="Helical" evidence="1">
    <location>
        <begin position="949"/>
        <end position="971"/>
    </location>
</feature>
<proteinExistence type="predicted"/>
<dbReference type="InterPro" id="IPR008948">
    <property type="entry name" value="L-Aspartase-like"/>
</dbReference>
<dbReference type="InterPro" id="IPR000120">
    <property type="entry name" value="Amidase"/>
</dbReference>